<gene>
    <name evidence="1" type="ORF">DFH08DRAFT_670800</name>
</gene>
<evidence type="ECO:0000313" key="2">
    <source>
        <dbReference type="Proteomes" id="UP001218218"/>
    </source>
</evidence>
<comment type="caution">
    <text evidence="1">The sequence shown here is derived from an EMBL/GenBank/DDBJ whole genome shotgun (WGS) entry which is preliminary data.</text>
</comment>
<accession>A0AAD7APE6</accession>
<dbReference type="Proteomes" id="UP001218218">
    <property type="component" value="Unassembled WGS sequence"/>
</dbReference>
<sequence length="91" mass="10314">IHDLDIQIAQLQRLTAQLLARREELHDFAHDHCGTISSVRRIPSDIIAEIFLRCVDPDFLGGYCSSSDALRPIMQVCGQWRAVTLGSPRLW</sequence>
<dbReference type="AlphaFoldDB" id="A0AAD7APE6"/>
<evidence type="ECO:0000313" key="1">
    <source>
        <dbReference type="EMBL" id="KAJ7364472.1"/>
    </source>
</evidence>
<organism evidence="1 2">
    <name type="scientific">Mycena albidolilacea</name>
    <dbReference type="NCBI Taxonomy" id="1033008"/>
    <lineage>
        <taxon>Eukaryota</taxon>
        <taxon>Fungi</taxon>
        <taxon>Dikarya</taxon>
        <taxon>Basidiomycota</taxon>
        <taxon>Agaricomycotina</taxon>
        <taxon>Agaricomycetes</taxon>
        <taxon>Agaricomycetidae</taxon>
        <taxon>Agaricales</taxon>
        <taxon>Marasmiineae</taxon>
        <taxon>Mycenaceae</taxon>
        <taxon>Mycena</taxon>
    </lineage>
</organism>
<reference evidence="1" key="1">
    <citation type="submission" date="2023-03" db="EMBL/GenBank/DDBJ databases">
        <title>Massive genome expansion in bonnet fungi (Mycena s.s.) driven by repeated elements and novel gene families across ecological guilds.</title>
        <authorList>
            <consortium name="Lawrence Berkeley National Laboratory"/>
            <person name="Harder C.B."/>
            <person name="Miyauchi S."/>
            <person name="Viragh M."/>
            <person name="Kuo A."/>
            <person name="Thoen E."/>
            <person name="Andreopoulos B."/>
            <person name="Lu D."/>
            <person name="Skrede I."/>
            <person name="Drula E."/>
            <person name="Henrissat B."/>
            <person name="Morin E."/>
            <person name="Kohler A."/>
            <person name="Barry K."/>
            <person name="LaButti K."/>
            <person name="Morin E."/>
            <person name="Salamov A."/>
            <person name="Lipzen A."/>
            <person name="Mereny Z."/>
            <person name="Hegedus B."/>
            <person name="Baldrian P."/>
            <person name="Stursova M."/>
            <person name="Weitz H."/>
            <person name="Taylor A."/>
            <person name="Grigoriev I.V."/>
            <person name="Nagy L.G."/>
            <person name="Martin F."/>
            <person name="Kauserud H."/>
        </authorList>
    </citation>
    <scope>NUCLEOTIDE SEQUENCE</scope>
    <source>
        <strain evidence="1">CBHHK002</strain>
    </source>
</reference>
<name>A0AAD7APE6_9AGAR</name>
<proteinExistence type="predicted"/>
<protein>
    <recommendedName>
        <fullName evidence="3">F-box domain-containing protein</fullName>
    </recommendedName>
</protein>
<keyword evidence="2" id="KW-1185">Reference proteome</keyword>
<evidence type="ECO:0008006" key="3">
    <source>
        <dbReference type="Google" id="ProtNLM"/>
    </source>
</evidence>
<feature type="non-terminal residue" evidence="1">
    <location>
        <position position="1"/>
    </location>
</feature>
<dbReference type="EMBL" id="JARIHO010000003">
    <property type="protein sequence ID" value="KAJ7364472.1"/>
    <property type="molecule type" value="Genomic_DNA"/>
</dbReference>
<feature type="non-terminal residue" evidence="1">
    <location>
        <position position="91"/>
    </location>
</feature>